<feature type="domain" description="RNA polymerase sigma factor 70 region 4 type 2" evidence="7">
    <location>
        <begin position="168"/>
        <end position="220"/>
    </location>
</feature>
<keyword evidence="9" id="KW-1185">Reference proteome</keyword>
<dbReference type="GO" id="GO:0006352">
    <property type="term" value="P:DNA-templated transcription initiation"/>
    <property type="evidence" value="ECO:0007669"/>
    <property type="project" value="InterPro"/>
</dbReference>
<evidence type="ECO:0000256" key="3">
    <source>
        <dbReference type="ARBA" id="ARBA00023082"/>
    </source>
</evidence>
<evidence type="ECO:0000256" key="4">
    <source>
        <dbReference type="ARBA" id="ARBA00023125"/>
    </source>
</evidence>
<evidence type="ECO:0000259" key="7">
    <source>
        <dbReference type="Pfam" id="PF08281"/>
    </source>
</evidence>
<dbReference type="InterPro" id="IPR013324">
    <property type="entry name" value="RNA_pol_sigma_r3/r4-like"/>
</dbReference>
<dbReference type="Pfam" id="PF04542">
    <property type="entry name" value="Sigma70_r2"/>
    <property type="match status" value="1"/>
</dbReference>
<dbReference type="InterPro" id="IPR036388">
    <property type="entry name" value="WH-like_DNA-bd_sf"/>
</dbReference>
<protein>
    <submittedName>
        <fullName evidence="8">RNA polymerase sigma-70 factor, ECF subfamily</fullName>
    </submittedName>
</protein>
<evidence type="ECO:0000256" key="5">
    <source>
        <dbReference type="ARBA" id="ARBA00023163"/>
    </source>
</evidence>
<gene>
    <name evidence="8" type="ORF">SAMN04488541_102917</name>
</gene>
<evidence type="ECO:0000259" key="6">
    <source>
        <dbReference type="Pfam" id="PF04542"/>
    </source>
</evidence>
<name>A0A1I2I9X0_9BACT</name>
<organism evidence="8 9">
    <name type="scientific">Thermoflexibacter ruber</name>
    <dbReference type="NCBI Taxonomy" id="1003"/>
    <lineage>
        <taxon>Bacteria</taxon>
        <taxon>Pseudomonadati</taxon>
        <taxon>Bacteroidota</taxon>
        <taxon>Cytophagia</taxon>
        <taxon>Cytophagales</taxon>
        <taxon>Thermoflexibacteraceae</taxon>
        <taxon>Thermoflexibacter</taxon>
    </lineage>
</organism>
<dbReference type="Proteomes" id="UP000199513">
    <property type="component" value="Unassembled WGS sequence"/>
</dbReference>
<comment type="similarity">
    <text evidence="1">Belongs to the sigma-70 factor family. ECF subfamily.</text>
</comment>
<dbReference type="SUPFAM" id="SSF88659">
    <property type="entry name" value="Sigma3 and sigma4 domains of RNA polymerase sigma factors"/>
    <property type="match status" value="1"/>
</dbReference>
<dbReference type="InterPro" id="IPR039425">
    <property type="entry name" value="RNA_pol_sigma-70-like"/>
</dbReference>
<dbReference type="SUPFAM" id="SSF88946">
    <property type="entry name" value="Sigma2 domain of RNA polymerase sigma factors"/>
    <property type="match status" value="1"/>
</dbReference>
<keyword evidence="3" id="KW-0731">Sigma factor</keyword>
<dbReference type="Gene3D" id="1.10.10.10">
    <property type="entry name" value="Winged helix-like DNA-binding domain superfamily/Winged helix DNA-binding domain"/>
    <property type="match status" value="1"/>
</dbReference>
<dbReference type="GO" id="GO:0016987">
    <property type="term" value="F:sigma factor activity"/>
    <property type="evidence" value="ECO:0007669"/>
    <property type="project" value="UniProtKB-KW"/>
</dbReference>
<dbReference type="InterPro" id="IPR007627">
    <property type="entry name" value="RNA_pol_sigma70_r2"/>
</dbReference>
<dbReference type="AlphaFoldDB" id="A0A1I2I9X0"/>
<keyword evidence="5" id="KW-0804">Transcription</keyword>
<evidence type="ECO:0000256" key="1">
    <source>
        <dbReference type="ARBA" id="ARBA00010641"/>
    </source>
</evidence>
<dbReference type="InterPro" id="IPR013249">
    <property type="entry name" value="RNA_pol_sigma70_r4_t2"/>
</dbReference>
<evidence type="ECO:0000313" key="9">
    <source>
        <dbReference type="Proteomes" id="UP000199513"/>
    </source>
</evidence>
<keyword evidence="4" id="KW-0238">DNA-binding</keyword>
<dbReference type="PANTHER" id="PTHR43133:SF8">
    <property type="entry name" value="RNA POLYMERASE SIGMA FACTOR HI_1459-RELATED"/>
    <property type="match status" value="1"/>
</dbReference>
<dbReference type="RefSeq" id="WP_091548269.1">
    <property type="nucleotide sequence ID" value="NZ_FONY01000029.1"/>
</dbReference>
<dbReference type="STRING" id="1003.SAMN04488541_102917"/>
<feature type="domain" description="RNA polymerase sigma-70 region 2" evidence="6">
    <location>
        <begin position="71"/>
        <end position="138"/>
    </location>
</feature>
<dbReference type="InterPro" id="IPR014284">
    <property type="entry name" value="RNA_pol_sigma-70_dom"/>
</dbReference>
<dbReference type="Pfam" id="PF08281">
    <property type="entry name" value="Sigma70_r4_2"/>
    <property type="match status" value="1"/>
</dbReference>
<reference evidence="8 9" key="1">
    <citation type="submission" date="2016-10" db="EMBL/GenBank/DDBJ databases">
        <authorList>
            <person name="de Groot N.N."/>
        </authorList>
    </citation>
    <scope>NUCLEOTIDE SEQUENCE [LARGE SCALE GENOMIC DNA]</scope>
    <source>
        <strain>GEY</strain>
        <strain evidence="9">DSM 9560</strain>
    </source>
</reference>
<evidence type="ECO:0000313" key="8">
    <source>
        <dbReference type="EMBL" id="SFF37666.1"/>
    </source>
</evidence>
<dbReference type="PANTHER" id="PTHR43133">
    <property type="entry name" value="RNA POLYMERASE ECF-TYPE SIGMA FACTO"/>
    <property type="match status" value="1"/>
</dbReference>
<sequence>MYQASISLSTHYFYYQIDTVFFQTRQIFTNLTSLATAFVFSSSYHRTQEEIRAEYEIVQKAQQNPQFFAPLYEKYYEAIFIYINRRVDDEEITADMTAQVFYKCLKSLPKYNFQGVPFSAWLFKITINEINQFFKQQQNRQRVVSLKEKHINILFEEIQHHDIKDKYELVTQLLENLEPEEVQFLELRFFEDRSFKEIGFLLGLTEVNAKVKTYRILGKLKAHAEELLKR</sequence>
<dbReference type="GO" id="GO:0003677">
    <property type="term" value="F:DNA binding"/>
    <property type="evidence" value="ECO:0007669"/>
    <property type="project" value="UniProtKB-KW"/>
</dbReference>
<proteinExistence type="inferred from homology"/>
<dbReference type="EMBL" id="FONY01000029">
    <property type="protein sequence ID" value="SFF37666.1"/>
    <property type="molecule type" value="Genomic_DNA"/>
</dbReference>
<dbReference type="NCBIfam" id="TIGR02937">
    <property type="entry name" value="sigma70-ECF"/>
    <property type="match status" value="1"/>
</dbReference>
<evidence type="ECO:0000256" key="2">
    <source>
        <dbReference type="ARBA" id="ARBA00023015"/>
    </source>
</evidence>
<dbReference type="Gene3D" id="1.10.1740.10">
    <property type="match status" value="1"/>
</dbReference>
<accession>A0A1I2I9X0</accession>
<dbReference type="OrthoDB" id="9784984at2"/>
<keyword evidence="2" id="KW-0805">Transcription regulation</keyword>
<dbReference type="InterPro" id="IPR013325">
    <property type="entry name" value="RNA_pol_sigma_r2"/>
</dbReference>